<dbReference type="AlphaFoldDB" id="A0A7Z7I5Z0"/>
<evidence type="ECO:0000313" key="2">
    <source>
        <dbReference type="Proteomes" id="UP000219522"/>
    </source>
</evidence>
<accession>A0A7Z7I5Z0</accession>
<dbReference type="EMBL" id="OCSU01000001">
    <property type="protein sequence ID" value="SOE66313.1"/>
    <property type="molecule type" value="Genomic_DNA"/>
</dbReference>
<organism evidence="1 2">
    <name type="scientific">Caballeronia arationis</name>
    <dbReference type="NCBI Taxonomy" id="1777142"/>
    <lineage>
        <taxon>Bacteria</taxon>
        <taxon>Pseudomonadati</taxon>
        <taxon>Pseudomonadota</taxon>
        <taxon>Betaproteobacteria</taxon>
        <taxon>Burkholderiales</taxon>
        <taxon>Burkholderiaceae</taxon>
        <taxon>Caballeronia</taxon>
    </lineage>
</organism>
<gene>
    <name evidence="1" type="ORF">SAMN05446927_3050</name>
</gene>
<reference evidence="1 2" key="1">
    <citation type="submission" date="2017-09" db="EMBL/GenBank/DDBJ databases">
        <authorList>
            <person name="Varghese N."/>
            <person name="Submissions S."/>
        </authorList>
    </citation>
    <scope>NUCLEOTIDE SEQUENCE [LARGE SCALE GENOMIC DNA]</scope>
    <source>
        <strain evidence="1 2">OK806</strain>
    </source>
</reference>
<keyword evidence="2" id="KW-1185">Reference proteome</keyword>
<dbReference type="Proteomes" id="UP000219522">
    <property type="component" value="Unassembled WGS sequence"/>
</dbReference>
<evidence type="ECO:0000313" key="1">
    <source>
        <dbReference type="EMBL" id="SOE66313.1"/>
    </source>
</evidence>
<dbReference type="OrthoDB" id="9106107at2"/>
<protein>
    <submittedName>
        <fullName evidence="1">Uncharacterized protein</fullName>
    </submittedName>
</protein>
<comment type="caution">
    <text evidence="1">The sequence shown here is derived from an EMBL/GenBank/DDBJ whole genome shotgun (WGS) entry which is preliminary data.</text>
</comment>
<sequence>MPPTLPIRSFVVSYDEEEEKLVVCALNRSDIDGFIADALKVEWPVASMEHQIDDEIARRLGTTAFEILAIYNPSLKQHLRVTPLEPLDALPPGTSPD</sequence>
<proteinExistence type="predicted"/>
<name>A0A7Z7I5Z0_9BURK</name>
<dbReference type="RefSeq" id="WP_062638576.1">
    <property type="nucleotide sequence ID" value="NZ_FCOG02000036.1"/>
</dbReference>